<keyword evidence="5 7" id="KW-1133">Transmembrane helix</keyword>
<dbReference type="PANTHER" id="PTHR43163">
    <property type="entry name" value="DIPEPTIDE TRANSPORT SYSTEM PERMEASE PROTEIN DPPB-RELATED"/>
    <property type="match status" value="1"/>
</dbReference>
<keyword evidence="10" id="KW-1185">Reference proteome</keyword>
<evidence type="ECO:0000259" key="8">
    <source>
        <dbReference type="PROSITE" id="PS50928"/>
    </source>
</evidence>
<dbReference type="Pfam" id="PF00528">
    <property type="entry name" value="BPD_transp_1"/>
    <property type="match status" value="1"/>
</dbReference>
<comment type="subcellular location">
    <subcellularLocation>
        <location evidence="1 7">Cell membrane</location>
        <topology evidence="1 7">Multi-pass membrane protein</topology>
    </subcellularLocation>
</comment>
<evidence type="ECO:0000256" key="2">
    <source>
        <dbReference type="ARBA" id="ARBA00022448"/>
    </source>
</evidence>
<dbReference type="InterPro" id="IPR000515">
    <property type="entry name" value="MetI-like"/>
</dbReference>
<dbReference type="SUPFAM" id="SSF161098">
    <property type="entry name" value="MetI-like"/>
    <property type="match status" value="1"/>
</dbReference>
<comment type="caution">
    <text evidence="9">The sequence shown here is derived from an EMBL/GenBank/DDBJ whole genome shotgun (WGS) entry which is preliminary data.</text>
</comment>
<evidence type="ECO:0000256" key="1">
    <source>
        <dbReference type="ARBA" id="ARBA00004651"/>
    </source>
</evidence>
<keyword evidence="2 7" id="KW-0813">Transport</keyword>
<dbReference type="Pfam" id="PF19300">
    <property type="entry name" value="BPD_transp_1_N"/>
    <property type="match status" value="1"/>
</dbReference>
<dbReference type="Gene3D" id="1.10.3720.10">
    <property type="entry name" value="MetI-like"/>
    <property type="match status" value="1"/>
</dbReference>
<feature type="transmembrane region" description="Helical" evidence="7">
    <location>
        <begin position="146"/>
        <end position="176"/>
    </location>
</feature>
<dbReference type="PROSITE" id="PS50928">
    <property type="entry name" value="ABC_TM1"/>
    <property type="match status" value="1"/>
</dbReference>
<name>A0ABV9PND5_9ACTN</name>
<feature type="transmembrane region" description="Helical" evidence="7">
    <location>
        <begin position="196"/>
        <end position="216"/>
    </location>
</feature>
<keyword evidence="3" id="KW-1003">Cell membrane</keyword>
<comment type="similarity">
    <text evidence="7">Belongs to the binding-protein-dependent transport system permease family.</text>
</comment>
<dbReference type="InterPro" id="IPR035906">
    <property type="entry name" value="MetI-like_sf"/>
</dbReference>
<accession>A0ABV9PND5</accession>
<dbReference type="Proteomes" id="UP001595836">
    <property type="component" value="Unassembled WGS sequence"/>
</dbReference>
<feature type="domain" description="ABC transmembrane type-1" evidence="8">
    <location>
        <begin position="109"/>
        <end position="316"/>
    </location>
</feature>
<proteinExistence type="inferred from homology"/>
<evidence type="ECO:0000256" key="3">
    <source>
        <dbReference type="ARBA" id="ARBA00022475"/>
    </source>
</evidence>
<evidence type="ECO:0000256" key="6">
    <source>
        <dbReference type="ARBA" id="ARBA00023136"/>
    </source>
</evidence>
<dbReference type="EMBL" id="JBHSHP010000019">
    <property type="protein sequence ID" value="MFC4754632.1"/>
    <property type="molecule type" value="Genomic_DNA"/>
</dbReference>
<feature type="transmembrane region" description="Helical" evidence="7">
    <location>
        <begin position="21"/>
        <end position="40"/>
    </location>
</feature>
<protein>
    <submittedName>
        <fullName evidence="9">ABC transporter permease</fullName>
    </submittedName>
</protein>
<feature type="transmembrane region" description="Helical" evidence="7">
    <location>
        <begin position="113"/>
        <end position="134"/>
    </location>
</feature>
<dbReference type="RefSeq" id="WP_344991957.1">
    <property type="nucleotide sequence ID" value="NZ_BAABCD010000018.1"/>
</dbReference>
<evidence type="ECO:0000313" key="10">
    <source>
        <dbReference type="Proteomes" id="UP001595836"/>
    </source>
</evidence>
<keyword evidence="6 7" id="KW-0472">Membrane</keyword>
<evidence type="ECO:0000256" key="7">
    <source>
        <dbReference type="RuleBase" id="RU363032"/>
    </source>
</evidence>
<sequence length="331" mass="33878">MRRRLRERRDDLVRLAVRRASVAPFVVLAVTLGTFALAAASPVDPLAAGLGAGYERTTEAERAAAAAALGLDVPWWRAWWDWLTDLAAGDAGYSFVFRQPVADVVAERLPWTVGLSAAGLAIALAVTVLAGLAAARRPGGLVDRGLAALAIATSAVPTFALALGSVAVFSVALGWLPVSGAAPPGTAPTALDVLRHSVLPVLALAAGQVPWLVLAFRRAVLEAGATTAVAEARARGLGDRTVLTGHVAPVAWAPLIALAGARIPEIMVGSLVVETVFAWPGLSAATVDGALEADFALLATATVLAAVSVLAATWAADSLQLVADPRVRIDA</sequence>
<evidence type="ECO:0000256" key="5">
    <source>
        <dbReference type="ARBA" id="ARBA00022989"/>
    </source>
</evidence>
<gene>
    <name evidence="9" type="ORF">ACFO7U_07550</name>
</gene>
<reference evidence="10" key="1">
    <citation type="journal article" date="2019" name="Int. J. Syst. Evol. Microbiol.">
        <title>The Global Catalogue of Microorganisms (GCM) 10K type strain sequencing project: providing services to taxonomists for standard genome sequencing and annotation.</title>
        <authorList>
            <consortium name="The Broad Institute Genomics Platform"/>
            <consortium name="The Broad Institute Genome Sequencing Center for Infectious Disease"/>
            <person name="Wu L."/>
            <person name="Ma J."/>
        </authorList>
    </citation>
    <scope>NUCLEOTIDE SEQUENCE [LARGE SCALE GENOMIC DNA]</scope>
    <source>
        <strain evidence="10">JCM 11882</strain>
    </source>
</reference>
<dbReference type="InterPro" id="IPR045621">
    <property type="entry name" value="BPD_transp_1_N"/>
</dbReference>
<evidence type="ECO:0000313" key="9">
    <source>
        <dbReference type="EMBL" id="MFC4754632.1"/>
    </source>
</evidence>
<keyword evidence="4 7" id="KW-0812">Transmembrane</keyword>
<feature type="transmembrane region" description="Helical" evidence="7">
    <location>
        <begin position="295"/>
        <end position="316"/>
    </location>
</feature>
<dbReference type="PANTHER" id="PTHR43163:SF9">
    <property type="entry name" value="ABC TRANSPORTER PERMEASE PROTEIN"/>
    <property type="match status" value="1"/>
</dbReference>
<organism evidence="9 10">
    <name type="scientific">Dietzia aurantiaca</name>
    <dbReference type="NCBI Taxonomy" id="983873"/>
    <lineage>
        <taxon>Bacteria</taxon>
        <taxon>Bacillati</taxon>
        <taxon>Actinomycetota</taxon>
        <taxon>Actinomycetes</taxon>
        <taxon>Mycobacteriales</taxon>
        <taxon>Dietziaceae</taxon>
        <taxon>Dietzia</taxon>
    </lineage>
</organism>
<evidence type="ECO:0000256" key="4">
    <source>
        <dbReference type="ARBA" id="ARBA00022692"/>
    </source>
</evidence>